<accession>A0A0E9SJ54</accession>
<dbReference type="EMBL" id="GBXM01067330">
    <property type="protein sequence ID" value="JAH41247.1"/>
    <property type="molecule type" value="Transcribed_RNA"/>
</dbReference>
<sequence length="46" mass="4996">MLLCSDSISWWVHPWPSTSHVACPGGHNHASVLCLLHCLVGISMVL</sequence>
<organism evidence="1">
    <name type="scientific">Anguilla anguilla</name>
    <name type="common">European freshwater eel</name>
    <name type="synonym">Muraena anguilla</name>
    <dbReference type="NCBI Taxonomy" id="7936"/>
    <lineage>
        <taxon>Eukaryota</taxon>
        <taxon>Metazoa</taxon>
        <taxon>Chordata</taxon>
        <taxon>Craniata</taxon>
        <taxon>Vertebrata</taxon>
        <taxon>Euteleostomi</taxon>
        <taxon>Actinopterygii</taxon>
        <taxon>Neopterygii</taxon>
        <taxon>Teleostei</taxon>
        <taxon>Anguilliformes</taxon>
        <taxon>Anguillidae</taxon>
        <taxon>Anguilla</taxon>
    </lineage>
</organism>
<evidence type="ECO:0000313" key="1">
    <source>
        <dbReference type="EMBL" id="JAH41247.1"/>
    </source>
</evidence>
<reference evidence="1" key="2">
    <citation type="journal article" date="2015" name="Fish Shellfish Immunol.">
        <title>Early steps in the European eel (Anguilla anguilla)-Vibrio vulnificus interaction in the gills: Role of the RtxA13 toxin.</title>
        <authorList>
            <person name="Callol A."/>
            <person name="Pajuelo D."/>
            <person name="Ebbesson L."/>
            <person name="Teles M."/>
            <person name="MacKenzie S."/>
            <person name="Amaro C."/>
        </authorList>
    </citation>
    <scope>NUCLEOTIDE SEQUENCE</scope>
</reference>
<dbReference type="AlphaFoldDB" id="A0A0E9SJ54"/>
<name>A0A0E9SJ54_ANGAN</name>
<proteinExistence type="predicted"/>
<reference evidence="1" key="1">
    <citation type="submission" date="2014-11" db="EMBL/GenBank/DDBJ databases">
        <authorList>
            <person name="Amaro Gonzalez C."/>
        </authorList>
    </citation>
    <scope>NUCLEOTIDE SEQUENCE</scope>
</reference>
<protein>
    <submittedName>
        <fullName evidence="1">Uncharacterized protein</fullName>
    </submittedName>
</protein>